<dbReference type="RefSeq" id="WP_111527467.1">
    <property type="nucleotide sequence ID" value="NZ_JBHRSG010000005.1"/>
</dbReference>
<dbReference type="EMBL" id="QFYQ01000001">
    <property type="protein sequence ID" value="RAK53715.1"/>
    <property type="molecule type" value="Genomic_DNA"/>
</dbReference>
<dbReference type="Proteomes" id="UP000249254">
    <property type="component" value="Unassembled WGS sequence"/>
</dbReference>
<feature type="transmembrane region" description="Helical" evidence="2">
    <location>
        <begin position="39"/>
        <end position="57"/>
    </location>
</feature>
<evidence type="ECO:0000259" key="3">
    <source>
        <dbReference type="Pfam" id="PF07007"/>
    </source>
</evidence>
<evidence type="ECO:0000256" key="2">
    <source>
        <dbReference type="SAM" id="Phobius"/>
    </source>
</evidence>
<dbReference type="AlphaFoldDB" id="A0A328AGT7"/>
<keyword evidence="5" id="KW-1185">Reference proteome</keyword>
<sequence>MTSDPMGEPWSDTTYRGFAGAEPPPPRRMRLPRIGRRELMIGAGAAVALGLAFGFLLRPNLATTHDTDAAERAAPAVPVEVNRPPPPAPLRSDGKLEVLSPDMAAAARMPAASGSFASAAVAAPVMPSLAPPPPAPAEVQNGPTVIRGIPSGPPPVAARSRAGADCASAAGLADQMICGDPEVAAADREMNRAYRRALQAVARPGALRADQRDWLAIREDAAHHSRRALAQVYQQRIDELNAAAEDRDGAQEAPEF</sequence>
<reference evidence="5" key="1">
    <citation type="submission" date="2018-05" db="EMBL/GenBank/DDBJ databases">
        <authorList>
            <person name="Li X."/>
        </authorList>
    </citation>
    <scope>NUCLEOTIDE SEQUENCE [LARGE SCALE GENOMIC DNA]</scope>
    <source>
        <strain evidence="5">LX32</strain>
    </source>
</reference>
<organism evidence="4 5">
    <name type="scientific">Phenylobacterium soli</name>
    <dbReference type="NCBI Taxonomy" id="2170551"/>
    <lineage>
        <taxon>Bacteria</taxon>
        <taxon>Pseudomonadati</taxon>
        <taxon>Pseudomonadota</taxon>
        <taxon>Alphaproteobacteria</taxon>
        <taxon>Caulobacterales</taxon>
        <taxon>Caulobacteraceae</taxon>
        <taxon>Phenylobacterium</taxon>
    </lineage>
</organism>
<keyword evidence="2" id="KW-0472">Membrane</keyword>
<feature type="domain" description="Lysozyme inhibitor LprI-like N-terminal" evidence="3">
    <location>
        <begin position="166"/>
        <end position="240"/>
    </location>
</feature>
<protein>
    <recommendedName>
        <fullName evidence="3">Lysozyme inhibitor LprI-like N-terminal domain-containing protein</fullName>
    </recommendedName>
</protein>
<evidence type="ECO:0000256" key="1">
    <source>
        <dbReference type="SAM" id="MobiDB-lite"/>
    </source>
</evidence>
<evidence type="ECO:0000313" key="5">
    <source>
        <dbReference type="Proteomes" id="UP000249254"/>
    </source>
</evidence>
<dbReference type="Pfam" id="PF07007">
    <property type="entry name" value="LprI"/>
    <property type="match status" value="1"/>
</dbReference>
<name>A0A328AGT7_9CAUL</name>
<evidence type="ECO:0000313" key="4">
    <source>
        <dbReference type="EMBL" id="RAK53715.1"/>
    </source>
</evidence>
<comment type="caution">
    <text evidence="4">The sequence shown here is derived from an EMBL/GenBank/DDBJ whole genome shotgun (WGS) entry which is preliminary data.</text>
</comment>
<dbReference type="InterPro" id="IPR009739">
    <property type="entry name" value="LprI-like_N"/>
</dbReference>
<keyword evidence="2" id="KW-1133">Transmembrane helix</keyword>
<dbReference type="Gene3D" id="1.20.1270.180">
    <property type="match status" value="1"/>
</dbReference>
<dbReference type="PANTHER" id="PTHR37549">
    <property type="entry name" value="LIPOPROTEIN LPRI"/>
    <property type="match status" value="1"/>
</dbReference>
<accession>A0A328AGT7</accession>
<gene>
    <name evidence="4" type="ORF">DJ017_03820</name>
</gene>
<dbReference type="GO" id="GO:0005576">
    <property type="term" value="C:extracellular region"/>
    <property type="evidence" value="ECO:0007669"/>
    <property type="project" value="TreeGrafter"/>
</dbReference>
<dbReference type="InterPro" id="IPR052755">
    <property type="entry name" value="Lysozyme_Inhibitor_LprI"/>
</dbReference>
<dbReference type="PANTHER" id="PTHR37549:SF1">
    <property type="entry name" value="LIPOPROTEIN LPRI"/>
    <property type="match status" value="1"/>
</dbReference>
<keyword evidence="2" id="KW-0812">Transmembrane</keyword>
<feature type="region of interest" description="Disordered" evidence="1">
    <location>
        <begin position="1"/>
        <end position="30"/>
    </location>
</feature>
<proteinExistence type="predicted"/>
<dbReference type="OrthoDB" id="7211214at2"/>